<dbReference type="OMA" id="EWAGKYY"/>
<evidence type="ECO:0000313" key="3">
    <source>
        <dbReference type="Proteomes" id="UP000195402"/>
    </source>
</evidence>
<dbReference type="InParanoid" id="A0A200Q0A8"/>
<accession>A0A200Q0A8</accession>
<name>A0A200Q0A8_MACCD</name>
<feature type="domain" description="Reverse transcriptase zinc-binding" evidence="1">
    <location>
        <begin position="9"/>
        <end position="48"/>
    </location>
</feature>
<dbReference type="EMBL" id="MVGT01003464">
    <property type="protein sequence ID" value="OVA03876.1"/>
    <property type="molecule type" value="Genomic_DNA"/>
</dbReference>
<dbReference type="OrthoDB" id="1108285at2759"/>
<keyword evidence="3" id="KW-1185">Reference proteome</keyword>
<dbReference type="Proteomes" id="UP000195402">
    <property type="component" value="Unassembled WGS sequence"/>
</dbReference>
<evidence type="ECO:0000259" key="1">
    <source>
        <dbReference type="Pfam" id="PF13966"/>
    </source>
</evidence>
<dbReference type="AlphaFoldDB" id="A0A200Q0A8"/>
<protein>
    <recommendedName>
        <fullName evidence="1">Reverse transcriptase zinc-binding domain-containing protein</fullName>
    </recommendedName>
</protein>
<comment type="caution">
    <text evidence="2">The sequence shown here is derived from an EMBL/GenBank/DDBJ whole genome shotgun (WGS) entry which is preliminary data.</text>
</comment>
<dbReference type="InterPro" id="IPR026960">
    <property type="entry name" value="RVT-Znf"/>
</dbReference>
<sequence length="166" mass="19905">MPCMSIEFVKSRIRDWGIEVDPLCSFCRTSVEDDFHLIFGCCFSQFVWRYMLRCIGFTRGALRDWDWDFETSWCINHFQQGDSLAHSIYRLVFNACIYHLWYECNKRVFNSTFSTEMQVISRITQDIRLKLAGQNLWTEDSNKNRQLFNRWGINIDFLPPHVRTCT</sequence>
<evidence type="ECO:0000313" key="2">
    <source>
        <dbReference type="EMBL" id="OVA03876.1"/>
    </source>
</evidence>
<reference evidence="2 3" key="1">
    <citation type="journal article" date="2017" name="Mol. Plant">
        <title>The Genome of Medicinal Plant Macleaya cordata Provides New Insights into Benzylisoquinoline Alkaloids Metabolism.</title>
        <authorList>
            <person name="Liu X."/>
            <person name="Liu Y."/>
            <person name="Huang P."/>
            <person name="Ma Y."/>
            <person name="Qing Z."/>
            <person name="Tang Q."/>
            <person name="Cao H."/>
            <person name="Cheng P."/>
            <person name="Zheng Y."/>
            <person name="Yuan Z."/>
            <person name="Zhou Y."/>
            <person name="Liu J."/>
            <person name="Tang Z."/>
            <person name="Zhuo Y."/>
            <person name="Zhang Y."/>
            <person name="Yu L."/>
            <person name="Huang J."/>
            <person name="Yang P."/>
            <person name="Peng Q."/>
            <person name="Zhang J."/>
            <person name="Jiang W."/>
            <person name="Zhang Z."/>
            <person name="Lin K."/>
            <person name="Ro D.K."/>
            <person name="Chen X."/>
            <person name="Xiong X."/>
            <person name="Shang Y."/>
            <person name="Huang S."/>
            <person name="Zeng J."/>
        </authorList>
    </citation>
    <scope>NUCLEOTIDE SEQUENCE [LARGE SCALE GENOMIC DNA]</scope>
    <source>
        <strain evidence="3">cv. BLH2017</strain>
        <tissue evidence="2">Root</tissue>
    </source>
</reference>
<dbReference type="Pfam" id="PF13966">
    <property type="entry name" value="zf-RVT"/>
    <property type="match status" value="1"/>
</dbReference>
<gene>
    <name evidence="2" type="ORF">BVC80_1321g21</name>
</gene>
<proteinExistence type="predicted"/>
<organism evidence="2 3">
    <name type="scientific">Macleaya cordata</name>
    <name type="common">Five-seeded plume-poppy</name>
    <name type="synonym">Bocconia cordata</name>
    <dbReference type="NCBI Taxonomy" id="56857"/>
    <lineage>
        <taxon>Eukaryota</taxon>
        <taxon>Viridiplantae</taxon>
        <taxon>Streptophyta</taxon>
        <taxon>Embryophyta</taxon>
        <taxon>Tracheophyta</taxon>
        <taxon>Spermatophyta</taxon>
        <taxon>Magnoliopsida</taxon>
        <taxon>Ranunculales</taxon>
        <taxon>Papaveraceae</taxon>
        <taxon>Papaveroideae</taxon>
        <taxon>Macleaya</taxon>
    </lineage>
</organism>